<name>A0A075AB00_OPIVI</name>
<gene>
    <name evidence="15" type="ORF">T265_01082</name>
</gene>
<dbReference type="Gene3D" id="1.10.238.10">
    <property type="entry name" value="EF-hand"/>
    <property type="match status" value="2"/>
</dbReference>
<dbReference type="InterPro" id="IPR023395">
    <property type="entry name" value="MCP_dom_sf"/>
</dbReference>
<feature type="repeat" description="Solcar" evidence="12">
    <location>
        <begin position="192"/>
        <end position="273"/>
    </location>
</feature>
<keyword evidence="4 12" id="KW-0812">Transmembrane</keyword>
<dbReference type="SUPFAM" id="SSF47473">
    <property type="entry name" value="EF-hand"/>
    <property type="match status" value="1"/>
</dbReference>
<dbReference type="InterPro" id="IPR018247">
    <property type="entry name" value="EF_Hand_1_Ca_BS"/>
</dbReference>
<evidence type="ECO:0000256" key="10">
    <source>
        <dbReference type="ARBA" id="ARBA00023128"/>
    </source>
</evidence>
<dbReference type="GO" id="GO:0005743">
    <property type="term" value="C:mitochondrial inner membrane"/>
    <property type="evidence" value="ECO:0007669"/>
    <property type="project" value="UniProtKB-SubCell"/>
</dbReference>
<reference evidence="15 16" key="1">
    <citation type="submission" date="2013-11" db="EMBL/GenBank/DDBJ databases">
        <title>Opisthorchis viverrini - life in the bile duct.</title>
        <authorList>
            <person name="Young N.D."/>
            <person name="Nagarajan N."/>
            <person name="Lin S.J."/>
            <person name="Korhonen P.K."/>
            <person name="Jex A.R."/>
            <person name="Hall R.S."/>
            <person name="Safavi-Hemami H."/>
            <person name="Kaewkong W."/>
            <person name="Bertrand D."/>
            <person name="Gao S."/>
            <person name="Seet Q."/>
            <person name="Wongkham S."/>
            <person name="Teh B.T."/>
            <person name="Wongkham C."/>
            <person name="Intapan P.M."/>
            <person name="Maleewong W."/>
            <person name="Yang X."/>
            <person name="Hu M."/>
            <person name="Wang Z."/>
            <person name="Hofmann A."/>
            <person name="Sternberg P.W."/>
            <person name="Tan P."/>
            <person name="Wang J."/>
            <person name="Gasser R.B."/>
        </authorList>
    </citation>
    <scope>NUCLEOTIDE SEQUENCE [LARGE SCALE GENOMIC DNA]</scope>
</reference>
<dbReference type="Pfam" id="PF00153">
    <property type="entry name" value="Mito_carr"/>
    <property type="match status" value="4"/>
</dbReference>
<accession>A0A075AB00</accession>
<evidence type="ECO:0000256" key="6">
    <source>
        <dbReference type="ARBA" id="ARBA00022737"/>
    </source>
</evidence>
<feature type="domain" description="EF-hand" evidence="14">
    <location>
        <begin position="83"/>
        <end position="118"/>
    </location>
</feature>
<dbReference type="GeneID" id="20315270"/>
<dbReference type="STRING" id="6198.A0A075AB00"/>
<protein>
    <recommendedName>
        <fullName evidence="14">EF-hand domain-containing protein</fullName>
    </recommendedName>
</protein>
<keyword evidence="16" id="KW-1185">Reference proteome</keyword>
<keyword evidence="5" id="KW-0479">Metal-binding</keyword>
<evidence type="ECO:0000256" key="1">
    <source>
        <dbReference type="ARBA" id="ARBA00004448"/>
    </source>
</evidence>
<keyword evidence="7" id="KW-0999">Mitochondrion inner membrane</keyword>
<dbReference type="FunFam" id="1.50.40.10:FF:000016">
    <property type="entry name" value="Solute carrier family 25 member 23"/>
    <property type="match status" value="1"/>
</dbReference>
<evidence type="ECO:0000259" key="14">
    <source>
        <dbReference type="PROSITE" id="PS50222"/>
    </source>
</evidence>
<dbReference type="CDD" id="cd00051">
    <property type="entry name" value="EFh"/>
    <property type="match status" value="1"/>
</dbReference>
<proteinExistence type="inferred from homology"/>
<evidence type="ECO:0000256" key="2">
    <source>
        <dbReference type="ARBA" id="ARBA00006375"/>
    </source>
</evidence>
<evidence type="ECO:0000313" key="15">
    <source>
        <dbReference type="EMBL" id="KER32995.1"/>
    </source>
</evidence>
<organism evidence="15 16">
    <name type="scientific">Opisthorchis viverrini</name>
    <name type="common">Southeast Asian liver fluke</name>
    <dbReference type="NCBI Taxonomy" id="6198"/>
    <lineage>
        <taxon>Eukaryota</taxon>
        <taxon>Metazoa</taxon>
        <taxon>Spiralia</taxon>
        <taxon>Lophotrochozoa</taxon>
        <taxon>Platyhelminthes</taxon>
        <taxon>Trematoda</taxon>
        <taxon>Digenea</taxon>
        <taxon>Opisthorchiida</taxon>
        <taxon>Opisthorchiata</taxon>
        <taxon>Opisthorchiidae</taxon>
        <taxon>Opisthorchis</taxon>
    </lineage>
</organism>
<comment type="similarity">
    <text evidence="2">Belongs to the mitochondrial carrier (TC 2.A.29) family.</text>
</comment>
<feature type="repeat" description="Solcar" evidence="12">
    <location>
        <begin position="504"/>
        <end position="593"/>
    </location>
</feature>
<evidence type="ECO:0000256" key="5">
    <source>
        <dbReference type="ARBA" id="ARBA00022723"/>
    </source>
</evidence>
<dbReference type="PRINTS" id="PR00926">
    <property type="entry name" value="MITOCARRIER"/>
</dbReference>
<keyword evidence="9 13" id="KW-1133">Transmembrane helix</keyword>
<dbReference type="KEGG" id="ovi:T265_01082"/>
<feature type="domain" description="EF-hand" evidence="14">
    <location>
        <begin position="13"/>
        <end position="48"/>
    </location>
</feature>
<dbReference type="PROSITE" id="PS00018">
    <property type="entry name" value="EF_HAND_1"/>
    <property type="match status" value="2"/>
</dbReference>
<dbReference type="Pfam" id="PF13202">
    <property type="entry name" value="EF-hand_5"/>
    <property type="match status" value="1"/>
</dbReference>
<keyword evidence="6" id="KW-0677">Repeat</keyword>
<dbReference type="Pfam" id="PF13499">
    <property type="entry name" value="EF-hand_7"/>
    <property type="match status" value="1"/>
</dbReference>
<dbReference type="EMBL" id="KL596629">
    <property type="protein sequence ID" value="KER32995.1"/>
    <property type="molecule type" value="Genomic_DNA"/>
</dbReference>
<evidence type="ECO:0000313" key="16">
    <source>
        <dbReference type="Proteomes" id="UP000054324"/>
    </source>
</evidence>
<evidence type="ECO:0000256" key="3">
    <source>
        <dbReference type="ARBA" id="ARBA00022448"/>
    </source>
</evidence>
<dbReference type="CTD" id="20315270"/>
<dbReference type="InterPro" id="IPR002048">
    <property type="entry name" value="EF_hand_dom"/>
</dbReference>
<dbReference type="Gene3D" id="1.50.40.10">
    <property type="entry name" value="Mitochondrial carrier domain"/>
    <property type="match status" value="1"/>
</dbReference>
<keyword evidence="8" id="KW-0106">Calcium</keyword>
<dbReference type="PANTHER" id="PTHR24089">
    <property type="entry name" value="SOLUTE CARRIER FAMILY 25"/>
    <property type="match status" value="1"/>
</dbReference>
<evidence type="ECO:0000256" key="9">
    <source>
        <dbReference type="ARBA" id="ARBA00022989"/>
    </source>
</evidence>
<dbReference type="GO" id="GO:0055085">
    <property type="term" value="P:transmembrane transport"/>
    <property type="evidence" value="ECO:0007669"/>
    <property type="project" value="InterPro"/>
</dbReference>
<dbReference type="Proteomes" id="UP000054324">
    <property type="component" value="Unassembled WGS sequence"/>
</dbReference>
<keyword evidence="10" id="KW-0496">Mitochondrion</keyword>
<dbReference type="GO" id="GO:0005509">
    <property type="term" value="F:calcium ion binding"/>
    <property type="evidence" value="ECO:0007669"/>
    <property type="project" value="InterPro"/>
</dbReference>
<dbReference type="OrthoDB" id="270584at2759"/>
<feature type="repeat" description="Solcar" evidence="12">
    <location>
        <begin position="291"/>
        <end position="376"/>
    </location>
</feature>
<sequence>MVAGVGCHSTTFQDDNQLQALFKRLDVNKDGKISTSDIISVLEELHGSKSQEISALAESFLRRCGLNSGGLLDYKHFVDYVREHDKRLVIAFDQLDKNKSGQITVDDIRATFAQFDMPLTAEEAEQLLRRVDQAGNLNIEYGEWREFLLFHPAENLPNIFEFWRHIACIDVGSDVAAGIPEDFPTTEVLTPGKQLLQLTAGAIAGAVSRTCTAPIDRLKLMRQVYGYKHKGTYRYMLREGGPLSLWRGNGINILKIAPETALKYGTYEHYKRLLTSADTSGGWFTDLFDGRPLLAKFVAGSMAGLTAQTIIYPLEVLKTRMCLRKTGQFRSIWHCAHIIYTQYGAHAFYRGYLVNVIGIIPYAGIELALYERCKSAYIQRFMTSDDSSCSSAQKLHPPTYVVPIFAAVSSVCAIVATYPASLVRAKLQATYWSYSTQQKITAINLIRTIWRDDGISGLYRGMLTNLTKVIPAVGISLATYEALRREFNLGPLGSGCSSAQKLHPPTYVVPIFAAVSSVCAIVATYPASLVRAKLQATYWSYSTQQKITAINLIRTIWRDDGISGLYRGMLTNLTKVIPAVGISLATYEALRREFNLGPLGSG</sequence>
<feature type="repeat" description="Solcar" evidence="12">
    <location>
        <begin position="397"/>
        <end position="486"/>
    </location>
</feature>
<dbReference type="InterPro" id="IPR011992">
    <property type="entry name" value="EF-hand-dom_pair"/>
</dbReference>
<comment type="subcellular location">
    <subcellularLocation>
        <location evidence="1">Mitochondrion inner membrane</location>
        <topology evidence="1">Multi-pass membrane protein</topology>
    </subcellularLocation>
</comment>
<evidence type="ECO:0000256" key="8">
    <source>
        <dbReference type="ARBA" id="ARBA00022837"/>
    </source>
</evidence>
<feature type="transmembrane region" description="Helical" evidence="13">
    <location>
        <begin position="507"/>
        <end position="525"/>
    </location>
</feature>
<evidence type="ECO:0000256" key="11">
    <source>
        <dbReference type="ARBA" id="ARBA00023136"/>
    </source>
</evidence>
<evidence type="ECO:0000256" key="13">
    <source>
        <dbReference type="SAM" id="Phobius"/>
    </source>
</evidence>
<dbReference type="InterPro" id="IPR018108">
    <property type="entry name" value="MCP_transmembrane"/>
</dbReference>
<dbReference type="PROSITE" id="PS50920">
    <property type="entry name" value="SOLCAR"/>
    <property type="match status" value="4"/>
</dbReference>
<dbReference type="PROSITE" id="PS50222">
    <property type="entry name" value="EF_HAND_2"/>
    <property type="match status" value="2"/>
</dbReference>
<dbReference type="InterPro" id="IPR002067">
    <property type="entry name" value="MCP"/>
</dbReference>
<dbReference type="SMART" id="SM00054">
    <property type="entry name" value="EFh"/>
    <property type="match status" value="2"/>
</dbReference>
<keyword evidence="3" id="KW-0813">Transport</keyword>
<dbReference type="RefSeq" id="XP_009163289.1">
    <property type="nucleotide sequence ID" value="XM_009165025.1"/>
</dbReference>
<keyword evidence="11 12" id="KW-0472">Membrane</keyword>
<evidence type="ECO:0000256" key="4">
    <source>
        <dbReference type="ARBA" id="ARBA00022692"/>
    </source>
</evidence>
<evidence type="ECO:0000256" key="12">
    <source>
        <dbReference type="PROSITE-ProRule" id="PRU00282"/>
    </source>
</evidence>
<dbReference type="AlphaFoldDB" id="A0A075AB00"/>
<evidence type="ECO:0000256" key="7">
    <source>
        <dbReference type="ARBA" id="ARBA00022792"/>
    </source>
</evidence>
<dbReference type="SUPFAM" id="SSF103506">
    <property type="entry name" value="Mitochondrial carrier"/>
    <property type="match status" value="1"/>
</dbReference>